<dbReference type="Proteomes" id="UP001196413">
    <property type="component" value="Unassembled WGS sequence"/>
</dbReference>
<dbReference type="EMBL" id="JAHQIW010005504">
    <property type="protein sequence ID" value="KAJ1366279.1"/>
    <property type="molecule type" value="Genomic_DNA"/>
</dbReference>
<keyword evidence="2" id="KW-1185">Reference proteome</keyword>
<protein>
    <submittedName>
        <fullName evidence="1">Uncharacterized protein</fullName>
    </submittedName>
</protein>
<name>A0AAD5QYL6_PARTN</name>
<proteinExistence type="predicted"/>
<comment type="caution">
    <text evidence="1">The sequence shown here is derived from an EMBL/GenBank/DDBJ whole genome shotgun (WGS) entry which is preliminary data.</text>
</comment>
<gene>
    <name evidence="1" type="ORF">KIN20_026902</name>
</gene>
<accession>A0AAD5QYL6</accession>
<organism evidence="1 2">
    <name type="scientific">Parelaphostrongylus tenuis</name>
    <name type="common">Meningeal worm</name>
    <dbReference type="NCBI Taxonomy" id="148309"/>
    <lineage>
        <taxon>Eukaryota</taxon>
        <taxon>Metazoa</taxon>
        <taxon>Ecdysozoa</taxon>
        <taxon>Nematoda</taxon>
        <taxon>Chromadorea</taxon>
        <taxon>Rhabditida</taxon>
        <taxon>Rhabditina</taxon>
        <taxon>Rhabditomorpha</taxon>
        <taxon>Strongyloidea</taxon>
        <taxon>Metastrongylidae</taxon>
        <taxon>Parelaphostrongylus</taxon>
    </lineage>
</organism>
<evidence type="ECO:0000313" key="2">
    <source>
        <dbReference type="Proteomes" id="UP001196413"/>
    </source>
</evidence>
<dbReference type="AlphaFoldDB" id="A0AAD5QYL6"/>
<evidence type="ECO:0000313" key="1">
    <source>
        <dbReference type="EMBL" id="KAJ1366279.1"/>
    </source>
</evidence>
<reference evidence="1" key="1">
    <citation type="submission" date="2021-06" db="EMBL/GenBank/DDBJ databases">
        <title>Parelaphostrongylus tenuis whole genome reference sequence.</title>
        <authorList>
            <person name="Garwood T.J."/>
            <person name="Larsen P.A."/>
            <person name="Fountain-Jones N.M."/>
            <person name="Garbe J.R."/>
            <person name="Macchietto M.G."/>
            <person name="Kania S.A."/>
            <person name="Gerhold R.W."/>
            <person name="Richards J.E."/>
            <person name="Wolf T.M."/>
        </authorList>
    </citation>
    <scope>NUCLEOTIDE SEQUENCE</scope>
    <source>
        <strain evidence="1">MNPRO001-30</strain>
        <tissue evidence="1">Meninges</tissue>
    </source>
</reference>
<feature type="non-terminal residue" evidence="1">
    <location>
        <position position="1"/>
    </location>
</feature>
<sequence>TDVDESRGNAVAANKFFSNDLVAAHHTVPARGPVCSDLAQTSVLHSITVIRNSMKGSKCVIKLYRFKRDLKNSRNEILPLGNACN</sequence>